<protein>
    <submittedName>
        <fullName evidence="3">AN1-type zinc finger protein 4-like protein</fullName>
    </submittedName>
</protein>
<evidence type="ECO:0000313" key="3">
    <source>
        <dbReference type="EMBL" id="RWS20614.1"/>
    </source>
</evidence>
<proteinExistence type="predicted"/>
<dbReference type="SMART" id="SM00213">
    <property type="entry name" value="UBQ"/>
    <property type="match status" value="1"/>
</dbReference>
<feature type="compositionally biased region" description="Polar residues" evidence="1">
    <location>
        <begin position="245"/>
        <end position="265"/>
    </location>
</feature>
<dbReference type="InterPro" id="IPR019956">
    <property type="entry name" value="Ubiquitin_dom"/>
</dbReference>
<dbReference type="InterPro" id="IPR053061">
    <property type="entry name" value="AN1-type_zinc_finger"/>
</dbReference>
<reference evidence="3 4" key="1">
    <citation type="journal article" date="2018" name="Gigascience">
        <title>Genomes of trombidid mites reveal novel predicted allergens and laterally-transferred genes associated with secondary metabolism.</title>
        <authorList>
            <person name="Dong X."/>
            <person name="Chaisiri K."/>
            <person name="Xia D."/>
            <person name="Armstrong S.D."/>
            <person name="Fang Y."/>
            <person name="Donnelly M.J."/>
            <person name="Kadowaki T."/>
            <person name="McGarry J.W."/>
            <person name="Darby A.C."/>
            <person name="Makepeace B.L."/>
        </authorList>
    </citation>
    <scope>NUCLEOTIDE SEQUENCE [LARGE SCALE GENOMIC DNA]</scope>
    <source>
        <strain evidence="3">UoL-UT</strain>
    </source>
</reference>
<dbReference type="PRINTS" id="PR00348">
    <property type="entry name" value="UBIQUITIN"/>
</dbReference>
<gene>
    <name evidence="3" type="ORF">B4U80_02489</name>
</gene>
<keyword evidence="4" id="KW-1185">Reference proteome</keyword>
<feature type="domain" description="Ubiquitin-like" evidence="2">
    <location>
        <begin position="98"/>
        <end position="173"/>
    </location>
</feature>
<feature type="region of interest" description="Disordered" evidence="1">
    <location>
        <begin position="1"/>
        <end position="25"/>
    </location>
</feature>
<dbReference type="Gene3D" id="3.10.20.90">
    <property type="entry name" value="Phosphatidylinositol 3-kinase Catalytic Subunit, Chain A, domain 1"/>
    <property type="match status" value="1"/>
</dbReference>
<evidence type="ECO:0000259" key="2">
    <source>
        <dbReference type="PROSITE" id="PS50053"/>
    </source>
</evidence>
<feature type="compositionally biased region" description="Polar residues" evidence="1">
    <location>
        <begin position="178"/>
        <end position="198"/>
    </location>
</feature>
<dbReference type="Proteomes" id="UP000288716">
    <property type="component" value="Unassembled WGS sequence"/>
</dbReference>
<dbReference type="CDD" id="cd01802">
    <property type="entry name" value="Ubl_ZFAND4"/>
    <property type="match status" value="1"/>
</dbReference>
<dbReference type="InterPro" id="IPR029071">
    <property type="entry name" value="Ubiquitin-like_domsf"/>
</dbReference>
<comment type="caution">
    <text evidence="3">The sequence shown here is derived from an EMBL/GenBank/DDBJ whole genome shotgun (WGS) entry which is preliminary data.</text>
</comment>
<feature type="non-terminal residue" evidence="3">
    <location>
        <position position="297"/>
    </location>
</feature>
<dbReference type="STRING" id="299467.A0A443RZC8"/>
<feature type="region of interest" description="Disordered" evidence="1">
    <location>
        <begin position="245"/>
        <end position="281"/>
    </location>
</feature>
<dbReference type="PROSITE" id="PS50053">
    <property type="entry name" value="UBIQUITIN_2"/>
    <property type="match status" value="1"/>
</dbReference>
<dbReference type="PANTHER" id="PTHR46728">
    <property type="entry name" value="AN1-TYPE ZINC FINGER PROTEIN 4"/>
    <property type="match status" value="1"/>
</dbReference>
<organism evidence="3 4">
    <name type="scientific">Leptotrombidium deliense</name>
    <dbReference type="NCBI Taxonomy" id="299467"/>
    <lineage>
        <taxon>Eukaryota</taxon>
        <taxon>Metazoa</taxon>
        <taxon>Ecdysozoa</taxon>
        <taxon>Arthropoda</taxon>
        <taxon>Chelicerata</taxon>
        <taxon>Arachnida</taxon>
        <taxon>Acari</taxon>
        <taxon>Acariformes</taxon>
        <taxon>Trombidiformes</taxon>
        <taxon>Prostigmata</taxon>
        <taxon>Anystina</taxon>
        <taxon>Parasitengona</taxon>
        <taxon>Trombiculoidea</taxon>
        <taxon>Trombiculidae</taxon>
        <taxon>Leptotrombidium</taxon>
    </lineage>
</organism>
<dbReference type="EMBL" id="NCKV01016522">
    <property type="protein sequence ID" value="RWS20614.1"/>
    <property type="molecule type" value="Genomic_DNA"/>
</dbReference>
<dbReference type="AlphaFoldDB" id="A0A443RZC8"/>
<dbReference type="InterPro" id="IPR000626">
    <property type="entry name" value="Ubiquitin-like_dom"/>
</dbReference>
<accession>A0A443RZC8</accession>
<dbReference type="OrthoDB" id="756206at2759"/>
<evidence type="ECO:0000256" key="1">
    <source>
        <dbReference type="SAM" id="MobiDB-lite"/>
    </source>
</evidence>
<sequence>MADSPNSSPSPPQSPQSPTKALSRQESVASPIIRAIIESPSIFGHPYAADDDLNEIELSNEQCNQLILSPTFSTPLSFDSRIDETERLFTNERSVHQIPIYIETLTGTTFEMQIMSQETIYAVKFKLQLEEGIPVSQQHLLWQGEELKDEFTLEEYGIGFGAILRLVLGMRGGPLSESPLSTANRKETASSSQQECNSTNVESQPLTVLIFQNGNHIKLLTIGTGNTTASLSTAGFNTAGSSFETTVGTSSMQQPHENVSRSGTAKSARKKKAKIDRDIENEAMRLKMDELRKKMKS</sequence>
<dbReference type="PANTHER" id="PTHR46728:SF1">
    <property type="entry name" value="AN1-TYPE ZINC FINGER PROTEIN 4"/>
    <property type="match status" value="1"/>
</dbReference>
<dbReference type="Pfam" id="PF00240">
    <property type="entry name" value="ubiquitin"/>
    <property type="match status" value="1"/>
</dbReference>
<dbReference type="SUPFAM" id="SSF54236">
    <property type="entry name" value="Ubiquitin-like"/>
    <property type="match status" value="1"/>
</dbReference>
<evidence type="ECO:0000313" key="4">
    <source>
        <dbReference type="Proteomes" id="UP000288716"/>
    </source>
</evidence>
<dbReference type="VEuPathDB" id="VectorBase:LDEU011426"/>
<feature type="region of interest" description="Disordered" evidence="1">
    <location>
        <begin position="177"/>
        <end position="198"/>
    </location>
</feature>
<name>A0A443RZC8_9ACAR</name>